<proteinExistence type="predicted"/>
<dbReference type="EMBL" id="QRDZ01000059">
    <property type="protein sequence ID" value="RED51975.1"/>
    <property type="molecule type" value="Genomic_DNA"/>
</dbReference>
<evidence type="ECO:0000256" key="1">
    <source>
        <dbReference type="SAM" id="MobiDB-lite"/>
    </source>
</evidence>
<dbReference type="InterPro" id="IPR050490">
    <property type="entry name" value="Bact_solute-bd_prot1"/>
</dbReference>
<dbReference type="PANTHER" id="PTHR43649">
    <property type="entry name" value="ARABINOSE-BINDING PROTEIN-RELATED"/>
    <property type="match status" value="1"/>
</dbReference>
<accession>A0A3D9HRE5</accession>
<feature type="chain" id="PRO_5038709007" evidence="2">
    <location>
        <begin position="28"/>
        <end position="531"/>
    </location>
</feature>
<keyword evidence="4" id="KW-1185">Reference proteome</keyword>
<dbReference type="OrthoDB" id="2505812at2"/>
<protein>
    <submittedName>
        <fullName evidence="3">ABC-type glycerol-3-phosphate transport system substrate-binding protein</fullName>
    </submittedName>
</protein>
<dbReference type="PROSITE" id="PS51257">
    <property type="entry name" value="PROKAR_LIPOPROTEIN"/>
    <property type="match status" value="1"/>
</dbReference>
<feature type="signal peptide" evidence="2">
    <location>
        <begin position="1"/>
        <end position="27"/>
    </location>
</feature>
<dbReference type="RefSeq" id="WP_116065834.1">
    <property type="nucleotide sequence ID" value="NZ_QRDZ01000059.1"/>
</dbReference>
<organism evidence="3 4">
    <name type="scientific">Cohnella phaseoli</name>
    <dbReference type="NCBI Taxonomy" id="456490"/>
    <lineage>
        <taxon>Bacteria</taxon>
        <taxon>Bacillati</taxon>
        <taxon>Bacillota</taxon>
        <taxon>Bacilli</taxon>
        <taxon>Bacillales</taxon>
        <taxon>Paenibacillaceae</taxon>
        <taxon>Cohnella</taxon>
    </lineage>
</organism>
<evidence type="ECO:0000313" key="3">
    <source>
        <dbReference type="EMBL" id="RED51975.1"/>
    </source>
</evidence>
<dbReference type="Proteomes" id="UP000256977">
    <property type="component" value="Unassembled WGS sequence"/>
</dbReference>
<dbReference type="SUPFAM" id="SSF53850">
    <property type="entry name" value="Periplasmic binding protein-like II"/>
    <property type="match status" value="1"/>
</dbReference>
<evidence type="ECO:0000313" key="4">
    <source>
        <dbReference type="Proteomes" id="UP000256977"/>
    </source>
</evidence>
<feature type="region of interest" description="Disordered" evidence="1">
    <location>
        <begin position="31"/>
        <end position="68"/>
    </location>
</feature>
<dbReference type="InterPro" id="IPR006059">
    <property type="entry name" value="SBP"/>
</dbReference>
<dbReference type="Pfam" id="PF13416">
    <property type="entry name" value="SBP_bac_8"/>
    <property type="match status" value="1"/>
</dbReference>
<dbReference type="AlphaFoldDB" id="A0A3D9HRE5"/>
<keyword evidence="2" id="KW-0732">Signal</keyword>
<gene>
    <name evidence="3" type="ORF">DFP98_15924</name>
</gene>
<comment type="caution">
    <text evidence="3">The sequence shown here is derived from an EMBL/GenBank/DDBJ whole genome shotgun (WGS) entry which is preliminary data.</text>
</comment>
<name>A0A3D9HRE5_9BACL</name>
<dbReference type="PANTHER" id="PTHR43649:SF12">
    <property type="entry name" value="DIACETYLCHITOBIOSE BINDING PROTEIN DASA"/>
    <property type="match status" value="1"/>
</dbReference>
<sequence>MVIRKPNKVSVAILGAACLAWTLTGCSGTNGNAGPSSPSAPSSSQASVEPSASPEASASAGPKQIAEGRPVTLSVDLHGWMPTLNKEATPENPNVFQSTQVIADEFMKLHPNVTIEWARTKPVGGLQNEVAEWLTTQVAAGTAPAITFTWGNAYQERGWYESLSADLDTPNEYMPGNEKWRELFPDYLMTHRELVDAHQNLVAIPFALYSGPPTGYYINKDLFAKYGLQPPKTWAEQFEVAKTFKENGIIPFAPWGFFKKIELSHWNIQFSVGPAYAGAIMDKTDYNKDGQIELAENIRAVKQGLYSPLEHEYAKEVYTELKKFYKDFLSPGWQDTDYTKLWNEGKVAMKEEGVWALPAENGNMERQFEFGLIPPPLVTEFAAKDIEPLKIEFTEKGPFQPGPDLSLNVLKPVVENNPDLREAAIAFLKFLTLPENVSMAVVEQGAALGAVRGSEIPPLLNDWMNNQFPIVPKANWPGAFTDEQSVLMHKEFELWVLDKSSDETFFKKINDIQQKSADAAITNMKIDTAGW</sequence>
<evidence type="ECO:0000256" key="2">
    <source>
        <dbReference type="SAM" id="SignalP"/>
    </source>
</evidence>
<reference evidence="3 4" key="1">
    <citation type="submission" date="2018-07" db="EMBL/GenBank/DDBJ databases">
        <title>Genomic Encyclopedia of Type Strains, Phase III (KMG-III): the genomes of soil and plant-associated and newly described type strains.</title>
        <authorList>
            <person name="Whitman W."/>
        </authorList>
    </citation>
    <scope>NUCLEOTIDE SEQUENCE [LARGE SCALE GENOMIC DNA]</scope>
    <source>
        <strain evidence="3 4">CECT 7287</strain>
    </source>
</reference>
<feature type="compositionally biased region" description="Low complexity" evidence="1">
    <location>
        <begin position="33"/>
        <end position="62"/>
    </location>
</feature>
<dbReference type="Gene3D" id="3.40.190.10">
    <property type="entry name" value="Periplasmic binding protein-like II"/>
    <property type="match status" value="1"/>
</dbReference>